<keyword evidence="1" id="KW-0472">Membrane</keyword>
<evidence type="ECO:0000313" key="3">
    <source>
        <dbReference type="WBParaSite" id="ACRNAN_scaffold3844.g30641.t1"/>
    </source>
</evidence>
<protein>
    <submittedName>
        <fullName evidence="3">Uncharacterized protein</fullName>
    </submittedName>
</protein>
<keyword evidence="2" id="KW-1185">Reference proteome</keyword>
<evidence type="ECO:0000256" key="1">
    <source>
        <dbReference type="SAM" id="Phobius"/>
    </source>
</evidence>
<evidence type="ECO:0000313" key="2">
    <source>
        <dbReference type="Proteomes" id="UP000887540"/>
    </source>
</evidence>
<sequence>MGEIRFNGGYLGTNRGTIRLVQIVLGIIISSCLCTRWYSGAGCFGEASILMVWLIIEYGRWDAWFIISTISFAFIFLLFLYDFHHLNNYHGPDKRTNTLARGGDNRNMTMLLLYAVKNNNKIEVFLYD</sequence>
<feature type="transmembrane region" description="Helical" evidence="1">
    <location>
        <begin position="63"/>
        <end position="81"/>
    </location>
</feature>
<keyword evidence="1" id="KW-1133">Transmembrane helix</keyword>
<dbReference type="PROSITE" id="PS51257">
    <property type="entry name" value="PROKAR_LIPOPROTEIN"/>
    <property type="match status" value="1"/>
</dbReference>
<reference evidence="3" key="1">
    <citation type="submission" date="2022-11" db="UniProtKB">
        <authorList>
            <consortium name="WormBaseParasite"/>
        </authorList>
    </citation>
    <scope>IDENTIFICATION</scope>
</reference>
<feature type="transmembrane region" description="Helical" evidence="1">
    <location>
        <begin position="20"/>
        <end position="38"/>
    </location>
</feature>
<dbReference type="Proteomes" id="UP000887540">
    <property type="component" value="Unplaced"/>
</dbReference>
<keyword evidence="1" id="KW-0812">Transmembrane</keyword>
<accession>A0A914DTC8</accession>
<proteinExistence type="predicted"/>
<organism evidence="2 3">
    <name type="scientific">Acrobeloides nanus</name>
    <dbReference type="NCBI Taxonomy" id="290746"/>
    <lineage>
        <taxon>Eukaryota</taxon>
        <taxon>Metazoa</taxon>
        <taxon>Ecdysozoa</taxon>
        <taxon>Nematoda</taxon>
        <taxon>Chromadorea</taxon>
        <taxon>Rhabditida</taxon>
        <taxon>Tylenchina</taxon>
        <taxon>Cephalobomorpha</taxon>
        <taxon>Cephaloboidea</taxon>
        <taxon>Cephalobidae</taxon>
        <taxon>Acrobeloides</taxon>
    </lineage>
</organism>
<name>A0A914DTC8_9BILA</name>
<dbReference type="AlphaFoldDB" id="A0A914DTC8"/>
<dbReference type="WBParaSite" id="ACRNAN_scaffold3844.g30641.t1">
    <property type="protein sequence ID" value="ACRNAN_scaffold3844.g30641.t1"/>
    <property type="gene ID" value="ACRNAN_scaffold3844.g30641"/>
</dbReference>